<evidence type="ECO:0000313" key="1">
    <source>
        <dbReference type="EMBL" id="MBA0871980.1"/>
    </source>
</evidence>
<organism evidence="1 2">
    <name type="scientific">Gossypium schwendimanii</name>
    <name type="common">Cotton</name>
    <dbReference type="NCBI Taxonomy" id="34291"/>
    <lineage>
        <taxon>Eukaryota</taxon>
        <taxon>Viridiplantae</taxon>
        <taxon>Streptophyta</taxon>
        <taxon>Embryophyta</taxon>
        <taxon>Tracheophyta</taxon>
        <taxon>Spermatophyta</taxon>
        <taxon>Magnoliopsida</taxon>
        <taxon>eudicotyledons</taxon>
        <taxon>Gunneridae</taxon>
        <taxon>Pentapetalae</taxon>
        <taxon>rosids</taxon>
        <taxon>malvids</taxon>
        <taxon>Malvales</taxon>
        <taxon>Malvaceae</taxon>
        <taxon>Malvoideae</taxon>
        <taxon>Gossypium</taxon>
    </lineage>
</organism>
<gene>
    <name evidence="1" type="ORF">Goshw_004002</name>
</gene>
<dbReference type="OrthoDB" id="1750606at2759"/>
<dbReference type="Proteomes" id="UP000593576">
    <property type="component" value="Unassembled WGS sequence"/>
</dbReference>
<evidence type="ECO:0000313" key="2">
    <source>
        <dbReference type="Proteomes" id="UP000593576"/>
    </source>
</evidence>
<proteinExistence type="predicted"/>
<keyword evidence="2" id="KW-1185">Reference proteome</keyword>
<dbReference type="AlphaFoldDB" id="A0A7J9MLZ1"/>
<sequence>MLDSRWFSIHRLQEKINTGWRLRNRITVMGKESWSNRAHVPKLHNGQYEGLNEQMDRTGKRYNVGISMDLEGVHFINKIRAYERRPEKRNTVVQFFNQEDDWDQAFIPVMEEPIQVMYGDPDFDPSDVSSRIDLLDMEESGRQKRGH</sequence>
<protein>
    <submittedName>
        <fullName evidence="1">Uncharacterized protein</fullName>
    </submittedName>
</protein>
<name>A0A7J9MLZ1_GOSSC</name>
<dbReference type="EMBL" id="JABFAF010000012">
    <property type="protein sequence ID" value="MBA0871980.1"/>
    <property type="molecule type" value="Genomic_DNA"/>
</dbReference>
<accession>A0A7J9MLZ1</accession>
<comment type="caution">
    <text evidence="1">The sequence shown here is derived from an EMBL/GenBank/DDBJ whole genome shotgun (WGS) entry which is preliminary data.</text>
</comment>
<reference evidence="1 2" key="1">
    <citation type="journal article" date="2019" name="Genome Biol. Evol.">
        <title>Insights into the evolution of the New World diploid cottons (Gossypium, subgenus Houzingenia) based on genome sequencing.</title>
        <authorList>
            <person name="Grover C.E."/>
            <person name="Arick M.A. 2nd"/>
            <person name="Thrash A."/>
            <person name="Conover J.L."/>
            <person name="Sanders W.S."/>
            <person name="Peterson D.G."/>
            <person name="Frelichowski J.E."/>
            <person name="Scheffler J.A."/>
            <person name="Scheffler B.E."/>
            <person name="Wendel J.F."/>
        </authorList>
    </citation>
    <scope>NUCLEOTIDE SEQUENCE [LARGE SCALE GENOMIC DNA]</scope>
    <source>
        <strain evidence="1">1</strain>
        <tissue evidence="1">Leaf</tissue>
    </source>
</reference>